<organism evidence="2">
    <name type="scientific">Leptosphaeria maculans (strain JN3 / isolate v23.1.3 / race Av1-4-5-6-7-8)</name>
    <name type="common">Blackleg fungus</name>
    <name type="synonym">Phoma lingam</name>
    <dbReference type="NCBI Taxonomy" id="985895"/>
    <lineage>
        <taxon>Eukaryota</taxon>
        <taxon>Fungi</taxon>
        <taxon>Dikarya</taxon>
        <taxon>Ascomycota</taxon>
        <taxon>Pezizomycotina</taxon>
        <taxon>Dothideomycetes</taxon>
        <taxon>Pleosporomycetidae</taxon>
        <taxon>Pleosporales</taxon>
        <taxon>Pleosporineae</taxon>
        <taxon>Leptosphaeriaceae</taxon>
        <taxon>Plenodomus</taxon>
        <taxon>Plenodomus lingam/Leptosphaeria maculans species complex</taxon>
    </lineage>
</organism>
<gene>
    <name evidence="1" type="ORF">LEMA_uP029450.1</name>
</gene>
<dbReference type="Proteomes" id="UP000002668">
    <property type="component" value="Genome"/>
</dbReference>
<accession>E4ZW17</accession>
<dbReference type="HOGENOM" id="CLU_2574306_0_0_1"/>
<dbReference type="EMBL" id="FP929127">
    <property type="protein sequence ID" value="CBX95793.1"/>
    <property type="molecule type" value="Genomic_DNA"/>
</dbReference>
<evidence type="ECO:0000313" key="2">
    <source>
        <dbReference type="Proteomes" id="UP000002668"/>
    </source>
</evidence>
<evidence type="ECO:0000313" key="1">
    <source>
        <dbReference type="EMBL" id="CBX95793.1"/>
    </source>
</evidence>
<name>E4ZW17_LEPMJ</name>
<dbReference type="InParanoid" id="E4ZW17"/>
<dbReference type="AlphaFoldDB" id="E4ZW17"/>
<reference evidence="2" key="1">
    <citation type="journal article" date="2011" name="Nat. Commun.">
        <title>Effector diversification within compartments of the Leptosphaeria maculans genome affected by Repeat-Induced Point mutations.</title>
        <authorList>
            <person name="Rouxel T."/>
            <person name="Grandaubert J."/>
            <person name="Hane J.K."/>
            <person name="Hoede C."/>
            <person name="van de Wouw A.P."/>
            <person name="Couloux A."/>
            <person name="Dominguez V."/>
            <person name="Anthouard V."/>
            <person name="Bally P."/>
            <person name="Bourras S."/>
            <person name="Cozijnsen A.J."/>
            <person name="Ciuffetti L.M."/>
            <person name="Degrave A."/>
            <person name="Dilmaghani A."/>
            <person name="Duret L."/>
            <person name="Fudal I."/>
            <person name="Goodwin S.B."/>
            <person name="Gout L."/>
            <person name="Glaser N."/>
            <person name="Linglin J."/>
            <person name="Kema G.H.J."/>
            <person name="Lapalu N."/>
            <person name="Lawrence C.B."/>
            <person name="May K."/>
            <person name="Meyer M."/>
            <person name="Ollivier B."/>
            <person name="Poulain J."/>
            <person name="Schoch C.L."/>
            <person name="Simon A."/>
            <person name="Spatafora J.W."/>
            <person name="Stachowiak A."/>
            <person name="Turgeon B.G."/>
            <person name="Tyler B.M."/>
            <person name="Vincent D."/>
            <person name="Weissenbach J."/>
            <person name="Amselem J."/>
            <person name="Quesneville H."/>
            <person name="Oliver R.P."/>
            <person name="Wincker P."/>
            <person name="Balesdent M.-H."/>
            <person name="Howlett B.J."/>
        </authorList>
    </citation>
    <scope>NUCLEOTIDE SEQUENCE [LARGE SCALE GENOMIC DNA]</scope>
    <source>
        <strain evidence="2">JN3 / isolate v23.1.3 / race Av1-4-5-6-7-8</strain>
    </source>
</reference>
<keyword evidence="2" id="KW-1185">Reference proteome</keyword>
<protein>
    <submittedName>
        <fullName evidence="1">Predicted protein</fullName>
    </submittedName>
</protein>
<dbReference type="VEuPathDB" id="FungiDB:LEMA_uP029450.1"/>
<proteinExistence type="predicted"/>
<sequence>MPAFDIRKPPFHRKTPPTYHSHRKLLPALWHQMQPLIPQVQCLDEEREGILAERVRQRDSFAQMMDVDGLLREESTCKGIC</sequence>